<dbReference type="EMBL" id="JAYRBN010000065">
    <property type="protein sequence ID" value="KAL2737511.1"/>
    <property type="molecule type" value="Genomic_DNA"/>
</dbReference>
<feature type="region of interest" description="Disordered" evidence="1">
    <location>
        <begin position="42"/>
        <end position="85"/>
    </location>
</feature>
<organism evidence="2 3">
    <name type="scientific">Vespula maculifrons</name>
    <name type="common">Eastern yellow jacket</name>
    <name type="synonym">Wasp</name>
    <dbReference type="NCBI Taxonomy" id="7453"/>
    <lineage>
        <taxon>Eukaryota</taxon>
        <taxon>Metazoa</taxon>
        <taxon>Ecdysozoa</taxon>
        <taxon>Arthropoda</taxon>
        <taxon>Hexapoda</taxon>
        <taxon>Insecta</taxon>
        <taxon>Pterygota</taxon>
        <taxon>Neoptera</taxon>
        <taxon>Endopterygota</taxon>
        <taxon>Hymenoptera</taxon>
        <taxon>Apocrita</taxon>
        <taxon>Aculeata</taxon>
        <taxon>Vespoidea</taxon>
        <taxon>Vespidae</taxon>
        <taxon>Vespinae</taxon>
        <taxon>Vespula</taxon>
    </lineage>
</organism>
<gene>
    <name evidence="2" type="ORF">V1477_012467</name>
</gene>
<feature type="compositionally biased region" description="Acidic residues" evidence="1">
    <location>
        <begin position="44"/>
        <end position="64"/>
    </location>
</feature>
<sequence>MSIGGTSVASFDVIVRWVLHSGSSFFKVTYGEHLPEREGFPLFFDEDDEDDDDNNNDDDDDDDGGGGGIDAGSGNSGGDGSSGDGNGNGGRVVAYSFFVELPVHCTREELLYIGKKKYTISTLVLLVCCVILRCCYCASDFADTGKRYSQKP</sequence>
<evidence type="ECO:0000313" key="2">
    <source>
        <dbReference type="EMBL" id="KAL2737511.1"/>
    </source>
</evidence>
<feature type="compositionally biased region" description="Gly residues" evidence="1">
    <location>
        <begin position="65"/>
        <end position="85"/>
    </location>
</feature>
<accession>A0ABD2BXJ1</accession>
<reference evidence="2 3" key="1">
    <citation type="journal article" date="2024" name="Ann. Entomol. Soc. Am.">
        <title>Genomic analyses of the southern and eastern yellowjacket wasps (Hymenoptera: Vespidae) reveal evolutionary signatures of social life.</title>
        <authorList>
            <person name="Catto M.A."/>
            <person name="Caine P.B."/>
            <person name="Orr S.E."/>
            <person name="Hunt B.G."/>
            <person name="Goodisman M.A.D."/>
        </authorList>
    </citation>
    <scope>NUCLEOTIDE SEQUENCE [LARGE SCALE GENOMIC DNA]</scope>
    <source>
        <strain evidence="2">232</strain>
        <tissue evidence="2">Head and thorax</tissue>
    </source>
</reference>
<evidence type="ECO:0000256" key="1">
    <source>
        <dbReference type="SAM" id="MobiDB-lite"/>
    </source>
</evidence>
<name>A0ABD2BXJ1_VESMC</name>
<evidence type="ECO:0000313" key="3">
    <source>
        <dbReference type="Proteomes" id="UP001607303"/>
    </source>
</evidence>
<protein>
    <submittedName>
        <fullName evidence="2">Uncharacterized protein</fullName>
    </submittedName>
</protein>
<dbReference type="AlphaFoldDB" id="A0ABD2BXJ1"/>
<keyword evidence="3" id="KW-1185">Reference proteome</keyword>
<proteinExistence type="predicted"/>
<dbReference type="Proteomes" id="UP001607303">
    <property type="component" value="Unassembled WGS sequence"/>
</dbReference>
<comment type="caution">
    <text evidence="2">The sequence shown here is derived from an EMBL/GenBank/DDBJ whole genome shotgun (WGS) entry which is preliminary data.</text>
</comment>